<keyword evidence="5 9" id="KW-0560">Oxidoreductase</keyword>
<dbReference type="GO" id="GO:0004497">
    <property type="term" value="F:monooxygenase activity"/>
    <property type="evidence" value="ECO:0007669"/>
    <property type="project" value="UniProtKB-KW"/>
</dbReference>
<dbReference type="SUPFAM" id="SSF48264">
    <property type="entry name" value="Cytochrome P450"/>
    <property type="match status" value="1"/>
</dbReference>
<organism evidence="10 11">
    <name type="scientific">Ophiocordyceps australis</name>
    <dbReference type="NCBI Taxonomy" id="1399860"/>
    <lineage>
        <taxon>Eukaryota</taxon>
        <taxon>Fungi</taxon>
        <taxon>Dikarya</taxon>
        <taxon>Ascomycota</taxon>
        <taxon>Pezizomycotina</taxon>
        <taxon>Sordariomycetes</taxon>
        <taxon>Hypocreomycetidae</taxon>
        <taxon>Hypocreales</taxon>
        <taxon>Ophiocordycipitaceae</taxon>
        <taxon>Ophiocordyceps</taxon>
    </lineage>
</organism>
<dbReference type="Gene3D" id="1.10.630.10">
    <property type="entry name" value="Cytochrome P450"/>
    <property type="match status" value="1"/>
</dbReference>
<evidence type="ECO:0000256" key="4">
    <source>
        <dbReference type="ARBA" id="ARBA00022723"/>
    </source>
</evidence>
<comment type="caution">
    <text evidence="10">The sequence shown here is derived from an EMBL/GenBank/DDBJ whole genome shotgun (WGS) entry which is preliminary data.</text>
</comment>
<dbReference type="OrthoDB" id="1470350at2759"/>
<dbReference type="PRINTS" id="PR00463">
    <property type="entry name" value="EP450I"/>
</dbReference>
<dbReference type="InterPro" id="IPR001128">
    <property type="entry name" value="Cyt_P450"/>
</dbReference>
<evidence type="ECO:0000313" key="10">
    <source>
        <dbReference type="EMBL" id="PHH61188.1"/>
    </source>
</evidence>
<feature type="binding site" description="axial binding residue" evidence="8">
    <location>
        <position position="383"/>
    </location>
    <ligand>
        <name>heme</name>
        <dbReference type="ChEBI" id="CHEBI:30413"/>
    </ligand>
    <ligandPart>
        <name>Fe</name>
        <dbReference type="ChEBI" id="CHEBI:18248"/>
    </ligandPart>
</feature>
<dbReference type="AlphaFoldDB" id="A0A2C5XFY4"/>
<evidence type="ECO:0000256" key="1">
    <source>
        <dbReference type="ARBA" id="ARBA00001971"/>
    </source>
</evidence>
<evidence type="ECO:0000256" key="9">
    <source>
        <dbReference type="RuleBase" id="RU000461"/>
    </source>
</evidence>
<reference evidence="10 11" key="1">
    <citation type="submission" date="2017-06" db="EMBL/GenBank/DDBJ databases">
        <title>Ant-infecting Ophiocordyceps genomes reveal a high diversity of potential behavioral manipulation genes and a possible major role for enterotoxins.</title>
        <authorList>
            <person name="De Bekker C."/>
            <person name="Evans H.C."/>
            <person name="Brachmann A."/>
            <person name="Hughes D.P."/>
        </authorList>
    </citation>
    <scope>NUCLEOTIDE SEQUENCE [LARGE SCALE GENOMIC DNA]</scope>
    <source>
        <strain evidence="10 11">Map64</strain>
    </source>
</reference>
<sequence>MFYSGKSHERLLQLHDQYGSVVRIGPNELSYTTPEAWDAIMGRTRGRMENPKAPWYCSPDNHDIVGALPDDHARMRRLLSQCFSTGTLLQQQPLFKRHVDLLIQRLREKAEGSGGACVDIGAWYNYCLFDMIGHLSFGEPFGCLLESAMHPWIKLIFANIRIIAIKVALNRFPLLPTLLPWLVPPKLRQLADDLKRVSREKVAKRLELHNPRPDFIQAMVSGKEGLSLTREELENNATILAIAGSETTATALTGATYLIAQNPRVLARITHEVRSSFAEEDLIDMPGTVKLSYLNAVIEESLRIFPPGPNSQPRITPPGGNVILGQHIPGNTVIGIPQRSMFLSETNFRRAREFIPERWLGDAEFSGDRRDCFHPFSVGPRDCIGRNLAYAEFRMILARMVWNFDFAIAESSRNWMQEQRSYLLWDKTTPFSMHIRIRPG</sequence>
<dbReference type="PROSITE" id="PS00086">
    <property type="entry name" value="CYTOCHROME_P450"/>
    <property type="match status" value="1"/>
</dbReference>
<accession>A0A2C5XFY4</accession>
<evidence type="ECO:0000256" key="8">
    <source>
        <dbReference type="PIRSR" id="PIRSR602401-1"/>
    </source>
</evidence>
<keyword evidence="3 8" id="KW-0349">Heme</keyword>
<keyword evidence="4 8" id="KW-0479">Metal-binding</keyword>
<dbReference type="InterPro" id="IPR017972">
    <property type="entry name" value="Cyt_P450_CS"/>
</dbReference>
<evidence type="ECO:0000256" key="7">
    <source>
        <dbReference type="ARBA" id="ARBA00023033"/>
    </source>
</evidence>
<dbReference type="GO" id="GO:0016705">
    <property type="term" value="F:oxidoreductase activity, acting on paired donors, with incorporation or reduction of molecular oxygen"/>
    <property type="evidence" value="ECO:0007669"/>
    <property type="project" value="InterPro"/>
</dbReference>
<dbReference type="InterPro" id="IPR050121">
    <property type="entry name" value="Cytochrome_P450_monoxygenase"/>
</dbReference>
<evidence type="ECO:0000256" key="6">
    <source>
        <dbReference type="ARBA" id="ARBA00023004"/>
    </source>
</evidence>
<name>A0A2C5XFY4_9HYPO</name>
<evidence type="ECO:0000256" key="2">
    <source>
        <dbReference type="ARBA" id="ARBA00010617"/>
    </source>
</evidence>
<dbReference type="GO" id="GO:0020037">
    <property type="term" value="F:heme binding"/>
    <property type="evidence" value="ECO:0007669"/>
    <property type="project" value="InterPro"/>
</dbReference>
<dbReference type="InterPro" id="IPR002401">
    <property type="entry name" value="Cyt_P450_E_grp-I"/>
</dbReference>
<dbReference type="GO" id="GO:0005506">
    <property type="term" value="F:iron ion binding"/>
    <property type="evidence" value="ECO:0007669"/>
    <property type="project" value="InterPro"/>
</dbReference>
<protein>
    <submittedName>
        <fullName evidence="10">Uncharacterized protein</fullName>
    </submittedName>
</protein>
<evidence type="ECO:0000313" key="11">
    <source>
        <dbReference type="Proteomes" id="UP000226192"/>
    </source>
</evidence>
<dbReference type="EMBL" id="NJET01000113">
    <property type="protein sequence ID" value="PHH61188.1"/>
    <property type="molecule type" value="Genomic_DNA"/>
</dbReference>
<comment type="similarity">
    <text evidence="2 9">Belongs to the cytochrome P450 family.</text>
</comment>
<dbReference type="Proteomes" id="UP000226192">
    <property type="component" value="Unassembled WGS sequence"/>
</dbReference>
<evidence type="ECO:0000256" key="3">
    <source>
        <dbReference type="ARBA" id="ARBA00022617"/>
    </source>
</evidence>
<dbReference type="Pfam" id="PF00067">
    <property type="entry name" value="p450"/>
    <property type="match status" value="1"/>
</dbReference>
<dbReference type="PANTHER" id="PTHR24305:SF230">
    <property type="entry name" value="P450, PUTATIVE (EUROFUNG)-RELATED"/>
    <property type="match status" value="1"/>
</dbReference>
<dbReference type="InterPro" id="IPR036396">
    <property type="entry name" value="Cyt_P450_sf"/>
</dbReference>
<dbReference type="STRING" id="1399860.A0A2C5XFY4"/>
<keyword evidence="7 9" id="KW-0503">Monooxygenase</keyword>
<evidence type="ECO:0000256" key="5">
    <source>
        <dbReference type="ARBA" id="ARBA00023002"/>
    </source>
</evidence>
<keyword evidence="6 8" id="KW-0408">Iron</keyword>
<keyword evidence="11" id="KW-1185">Reference proteome</keyword>
<dbReference type="PANTHER" id="PTHR24305">
    <property type="entry name" value="CYTOCHROME P450"/>
    <property type="match status" value="1"/>
</dbReference>
<proteinExistence type="inferred from homology"/>
<dbReference type="PRINTS" id="PR00385">
    <property type="entry name" value="P450"/>
</dbReference>
<comment type="cofactor">
    <cofactor evidence="1 8">
        <name>heme</name>
        <dbReference type="ChEBI" id="CHEBI:30413"/>
    </cofactor>
</comment>
<dbReference type="CDD" id="cd11058">
    <property type="entry name" value="CYP60B-like"/>
    <property type="match status" value="1"/>
</dbReference>
<gene>
    <name evidence="10" type="ORF">CDD81_711</name>
</gene>